<gene>
    <name evidence="2" type="ordered locus">Thicy_0948</name>
</gene>
<dbReference type="STRING" id="717773.Thicy_0948"/>
<dbReference type="InterPro" id="IPR004861">
    <property type="entry name" value="Siw14-like"/>
</dbReference>
<dbReference type="PANTHER" id="PTHR31126:SF72">
    <property type="entry name" value="DUAL SPECIFICITY PROTEIN PHOSPHATASE TPBA"/>
    <property type="match status" value="1"/>
</dbReference>
<dbReference type="InterPro" id="IPR029021">
    <property type="entry name" value="Prot-tyrosine_phosphatase-like"/>
</dbReference>
<dbReference type="AlphaFoldDB" id="F6DCX9"/>
<reference evidence="2 3" key="1">
    <citation type="submission" date="2011-05" db="EMBL/GenBank/DDBJ databases">
        <title>Complete sequence of Thioalkalimicrobium cyclicum ALM1.</title>
        <authorList>
            <consortium name="US DOE Joint Genome Institute"/>
            <person name="Lucas S."/>
            <person name="Han J."/>
            <person name="Lapidus A."/>
            <person name="Cheng J.-F."/>
            <person name="Goodwin L."/>
            <person name="Pitluck S."/>
            <person name="Peters L."/>
            <person name="Mikhailova N."/>
            <person name="Davenport K."/>
            <person name="Han C."/>
            <person name="Tapia R."/>
            <person name="Land M."/>
            <person name="Hauser L."/>
            <person name="Kyrpides N."/>
            <person name="Ivanova N."/>
            <person name="Pagani I."/>
            <person name="Kappler U."/>
            <person name="Woyke T."/>
        </authorList>
    </citation>
    <scope>NUCLEOTIDE SEQUENCE [LARGE SCALE GENOMIC DNA]</scope>
    <source>
        <strain evidence="3">DSM 14477 / JCM 11371 / ALM1</strain>
    </source>
</reference>
<evidence type="ECO:0000313" key="3">
    <source>
        <dbReference type="Proteomes" id="UP000009232"/>
    </source>
</evidence>
<evidence type="ECO:0000313" key="2">
    <source>
        <dbReference type="EMBL" id="AEG31715.1"/>
    </source>
</evidence>
<proteinExistence type="inferred from homology"/>
<sequence>MSSSHQLSVKRRILATLHAWFVDHELIRKLYRNFYQLSPEAFRSNHPSAGFIRKLKELHGVKTIVSLRKANQSGAHLLEAEACEKYQVSLINIKLSSRRLPKISELQALKVMFDSVEYPILMHCKSGADRAGLASVLYRITRLDEPVATAREELAIKYGHFRWADTGRLDYFFDCYENFASENPTVSFWEWVDHYYNPDELAKNFKSQGWANLIVNGLLRRE</sequence>
<dbReference type="PANTHER" id="PTHR31126">
    <property type="entry name" value="TYROSINE-PROTEIN PHOSPHATASE"/>
    <property type="match status" value="1"/>
</dbReference>
<dbReference type="SUPFAM" id="SSF52799">
    <property type="entry name" value="(Phosphotyrosine protein) phosphatases II"/>
    <property type="match status" value="1"/>
</dbReference>
<comment type="similarity">
    <text evidence="1">Belongs to the protein-tyrosine phosphatase family.</text>
</comment>
<dbReference type="Pfam" id="PF03162">
    <property type="entry name" value="Y_phosphatase2"/>
    <property type="match status" value="1"/>
</dbReference>
<dbReference type="eggNOG" id="COG2365">
    <property type="taxonomic scope" value="Bacteria"/>
</dbReference>
<keyword evidence="3" id="KW-1185">Reference proteome</keyword>
<dbReference type="KEGG" id="tcy:Thicy_0948"/>
<name>F6DCX9_THICA</name>
<evidence type="ECO:0000256" key="1">
    <source>
        <dbReference type="ARBA" id="ARBA00009580"/>
    </source>
</evidence>
<dbReference type="HOGENOM" id="CLU_086339_0_0_6"/>
<dbReference type="RefSeq" id="WP_013835493.1">
    <property type="nucleotide sequence ID" value="NC_015581.1"/>
</dbReference>
<dbReference type="EMBL" id="CP002776">
    <property type="protein sequence ID" value="AEG31715.1"/>
    <property type="molecule type" value="Genomic_DNA"/>
</dbReference>
<protein>
    <submittedName>
        <fullName evidence="2">Protein tyrosine/serine phosphatase</fullName>
    </submittedName>
</protein>
<dbReference type="GO" id="GO:0016791">
    <property type="term" value="F:phosphatase activity"/>
    <property type="evidence" value="ECO:0007669"/>
    <property type="project" value="TreeGrafter"/>
</dbReference>
<dbReference type="Gene3D" id="3.90.190.10">
    <property type="entry name" value="Protein tyrosine phosphatase superfamily"/>
    <property type="match status" value="1"/>
</dbReference>
<dbReference type="Proteomes" id="UP000009232">
    <property type="component" value="Chromosome"/>
</dbReference>
<accession>F6DCX9</accession>
<organism evidence="2 3">
    <name type="scientific">Thiomicrospira cyclica (strain DSM 14477 / JCM 11371 / ALM1)</name>
    <name type="common">Thioalkalimicrobium cyclicum</name>
    <dbReference type="NCBI Taxonomy" id="717773"/>
    <lineage>
        <taxon>Bacteria</taxon>
        <taxon>Pseudomonadati</taxon>
        <taxon>Pseudomonadota</taxon>
        <taxon>Gammaproteobacteria</taxon>
        <taxon>Thiotrichales</taxon>
        <taxon>Piscirickettsiaceae</taxon>
        <taxon>Thiomicrospira</taxon>
    </lineage>
</organism>